<evidence type="ECO:0000313" key="10">
    <source>
        <dbReference type="EMBL" id="MDQ0168272.1"/>
    </source>
</evidence>
<evidence type="ECO:0000256" key="4">
    <source>
        <dbReference type="ARBA" id="ARBA00022729"/>
    </source>
</evidence>
<dbReference type="InterPro" id="IPR046953">
    <property type="entry name" value="Spore_GerAC-like_C"/>
</dbReference>
<keyword evidence="7" id="KW-0449">Lipoprotein</keyword>
<comment type="subcellular location">
    <subcellularLocation>
        <location evidence="1">Membrane</location>
        <topology evidence="1">Lipid-anchor</topology>
    </subcellularLocation>
</comment>
<evidence type="ECO:0000256" key="3">
    <source>
        <dbReference type="ARBA" id="ARBA00022544"/>
    </source>
</evidence>
<keyword evidence="5" id="KW-0472">Membrane</keyword>
<comment type="caution">
    <text evidence="10">The sequence shown here is derived from an EMBL/GenBank/DDBJ whole genome shotgun (WGS) entry which is preliminary data.</text>
</comment>
<keyword evidence="6" id="KW-0564">Palmitate</keyword>
<evidence type="ECO:0000256" key="7">
    <source>
        <dbReference type="ARBA" id="ARBA00023288"/>
    </source>
</evidence>
<keyword evidence="11" id="KW-1185">Reference proteome</keyword>
<dbReference type="EMBL" id="JAUSTY010000026">
    <property type="protein sequence ID" value="MDQ0168272.1"/>
    <property type="molecule type" value="Genomic_DNA"/>
</dbReference>
<evidence type="ECO:0000313" key="11">
    <source>
        <dbReference type="Proteomes" id="UP001235840"/>
    </source>
</evidence>
<evidence type="ECO:0000256" key="1">
    <source>
        <dbReference type="ARBA" id="ARBA00004635"/>
    </source>
</evidence>
<dbReference type="Pfam" id="PF25198">
    <property type="entry name" value="Spore_GerAC_N"/>
    <property type="match status" value="1"/>
</dbReference>
<dbReference type="PANTHER" id="PTHR35789">
    <property type="entry name" value="SPORE GERMINATION PROTEIN B3"/>
    <property type="match status" value="1"/>
</dbReference>
<keyword evidence="4" id="KW-0732">Signal</keyword>
<dbReference type="Pfam" id="PF05504">
    <property type="entry name" value="Spore_GerAC"/>
    <property type="match status" value="1"/>
</dbReference>
<comment type="similarity">
    <text evidence="2">Belongs to the GerABKC lipoprotein family.</text>
</comment>
<feature type="domain" description="Spore germination GerAC-like C-terminal" evidence="8">
    <location>
        <begin position="226"/>
        <end position="393"/>
    </location>
</feature>
<evidence type="ECO:0000256" key="2">
    <source>
        <dbReference type="ARBA" id="ARBA00007886"/>
    </source>
</evidence>
<gene>
    <name evidence="10" type="ORF">J2S11_004225</name>
</gene>
<feature type="domain" description="Spore germination protein N-terminal" evidence="9">
    <location>
        <begin position="21"/>
        <end position="215"/>
    </location>
</feature>
<evidence type="ECO:0000256" key="6">
    <source>
        <dbReference type="ARBA" id="ARBA00023139"/>
    </source>
</evidence>
<dbReference type="PANTHER" id="PTHR35789:SF1">
    <property type="entry name" value="SPORE GERMINATION PROTEIN B3"/>
    <property type="match status" value="1"/>
</dbReference>
<dbReference type="PROSITE" id="PS51257">
    <property type="entry name" value="PROKAR_LIPOPROTEIN"/>
    <property type="match status" value="1"/>
</dbReference>
<dbReference type="InterPro" id="IPR038501">
    <property type="entry name" value="Spore_GerAC_C_sf"/>
</dbReference>
<accession>A0ABT9W5C1</accession>
<dbReference type="NCBIfam" id="TIGR02887">
    <property type="entry name" value="spore_ger_x_C"/>
    <property type="match status" value="1"/>
</dbReference>
<organism evidence="10 11">
    <name type="scientific">Caldalkalibacillus horti</name>
    <dbReference type="NCBI Taxonomy" id="77523"/>
    <lineage>
        <taxon>Bacteria</taxon>
        <taxon>Bacillati</taxon>
        <taxon>Bacillota</taxon>
        <taxon>Bacilli</taxon>
        <taxon>Bacillales</taxon>
        <taxon>Bacillaceae</taxon>
        <taxon>Caldalkalibacillus</taxon>
    </lineage>
</organism>
<sequence>MPLYKLLFSILCLCLLGGCWDRTEIEDIGFLLAVGLDPIEDQDQDEETSEERKVEIGKHDRERMFRTTFQVALPKSLQNEDGNGMKSYINITTTGMTNLKISRNTVTRNNKQNNAEHLQTIIINEQLAKKGMIAHLVDLYLRDHEMRRRVHILISRGEAKTLLEQKLQVEEIPAIAIKNINENYTAALQMLKYVEIGELSSKLVRSESYVLPRISSEGGADFKIAGGAVFDGKTNIMLGWLSETDVEGYNWIMGEANNGVLEVEFEKDANFVFEAFTMSSTISYEKRNENNHFTVSISVEGTFGESWLDHIPMSINVLNKLELAVERKIKEQVTAIIQKMQTDYHHDIFGFGQKIKQEENSYWLEIKENWDAEGGEFQKSDFEVLIETKIRNTMTEEQLN</sequence>
<dbReference type="Proteomes" id="UP001235840">
    <property type="component" value="Unassembled WGS sequence"/>
</dbReference>
<dbReference type="Gene3D" id="3.30.300.210">
    <property type="entry name" value="Nutrient germinant receptor protein C, domain 3"/>
    <property type="match status" value="1"/>
</dbReference>
<keyword evidence="3" id="KW-0309">Germination</keyword>
<proteinExistence type="inferred from homology"/>
<name>A0ABT9W5C1_9BACI</name>
<evidence type="ECO:0000259" key="9">
    <source>
        <dbReference type="Pfam" id="PF25198"/>
    </source>
</evidence>
<reference evidence="10 11" key="1">
    <citation type="submission" date="2023-07" db="EMBL/GenBank/DDBJ databases">
        <title>Genomic Encyclopedia of Type Strains, Phase IV (KMG-IV): sequencing the most valuable type-strain genomes for metagenomic binning, comparative biology and taxonomic classification.</title>
        <authorList>
            <person name="Goeker M."/>
        </authorList>
    </citation>
    <scope>NUCLEOTIDE SEQUENCE [LARGE SCALE GENOMIC DNA]</scope>
    <source>
        <strain evidence="10 11">DSM 12751</strain>
    </source>
</reference>
<evidence type="ECO:0000259" key="8">
    <source>
        <dbReference type="Pfam" id="PF05504"/>
    </source>
</evidence>
<dbReference type="RefSeq" id="WP_307397881.1">
    <property type="nucleotide sequence ID" value="NZ_BAAADK010000004.1"/>
</dbReference>
<dbReference type="InterPro" id="IPR008844">
    <property type="entry name" value="Spore_GerAC-like"/>
</dbReference>
<dbReference type="InterPro" id="IPR057336">
    <property type="entry name" value="GerAC_N"/>
</dbReference>
<evidence type="ECO:0000256" key="5">
    <source>
        <dbReference type="ARBA" id="ARBA00023136"/>
    </source>
</evidence>
<protein>
    <submittedName>
        <fullName evidence="10">Spore germination protein</fullName>
    </submittedName>
</protein>